<name>A0A4R3M7K7_9BURK</name>
<dbReference type="InterPro" id="IPR000182">
    <property type="entry name" value="GNAT_dom"/>
</dbReference>
<keyword evidence="2" id="KW-0012">Acyltransferase</keyword>
<dbReference type="OrthoDB" id="9799601at2"/>
<dbReference type="GO" id="GO:0016747">
    <property type="term" value="F:acyltransferase activity, transferring groups other than amino-acyl groups"/>
    <property type="evidence" value="ECO:0007669"/>
    <property type="project" value="InterPro"/>
</dbReference>
<dbReference type="CDD" id="cd04301">
    <property type="entry name" value="NAT_SF"/>
    <property type="match status" value="1"/>
</dbReference>
<feature type="domain" description="N-acetyltransferase" evidence="3">
    <location>
        <begin position="16"/>
        <end position="147"/>
    </location>
</feature>
<dbReference type="InterPro" id="IPR016181">
    <property type="entry name" value="Acyl_CoA_acyltransferase"/>
</dbReference>
<reference evidence="4 5" key="1">
    <citation type="submission" date="2019-03" db="EMBL/GenBank/DDBJ databases">
        <title>Genomic Encyclopedia of Type Strains, Phase IV (KMG-IV): sequencing the most valuable type-strain genomes for metagenomic binning, comparative biology and taxonomic classification.</title>
        <authorList>
            <person name="Goeker M."/>
        </authorList>
    </citation>
    <scope>NUCLEOTIDE SEQUENCE [LARGE SCALE GENOMIC DNA]</scope>
    <source>
        <strain evidence="4 5">DSM 24591</strain>
    </source>
</reference>
<evidence type="ECO:0000256" key="1">
    <source>
        <dbReference type="ARBA" id="ARBA00022679"/>
    </source>
</evidence>
<comment type="caution">
    <text evidence="4">The sequence shown here is derived from an EMBL/GenBank/DDBJ whole genome shotgun (WGS) entry which is preliminary data.</text>
</comment>
<dbReference type="Gene3D" id="3.40.630.30">
    <property type="match status" value="1"/>
</dbReference>
<evidence type="ECO:0000256" key="2">
    <source>
        <dbReference type="ARBA" id="ARBA00023315"/>
    </source>
</evidence>
<protein>
    <submittedName>
        <fullName evidence="4">Acetyltransferase (GNAT) family protein</fullName>
    </submittedName>
</protein>
<evidence type="ECO:0000313" key="4">
    <source>
        <dbReference type="EMBL" id="TCT09062.1"/>
    </source>
</evidence>
<dbReference type="Pfam" id="PF00583">
    <property type="entry name" value="Acetyltransf_1"/>
    <property type="match status" value="1"/>
</dbReference>
<dbReference type="Proteomes" id="UP000295525">
    <property type="component" value="Unassembled WGS sequence"/>
</dbReference>
<evidence type="ECO:0000259" key="3">
    <source>
        <dbReference type="PROSITE" id="PS51186"/>
    </source>
</evidence>
<organism evidence="4 5">
    <name type="scientific">Paralcaligenes ureilyticus</name>
    <dbReference type="NCBI Taxonomy" id="627131"/>
    <lineage>
        <taxon>Bacteria</taxon>
        <taxon>Pseudomonadati</taxon>
        <taxon>Pseudomonadota</taxon>
        <taxon>Betaproteobacteria</taxon>
        <taxon>Burkholderiales</taxon>
        <taxon>Alcaligenaceae</taxon>
        <taxon>Paralcaligenes</taxon>
    </lineage>
</organism>
<keyword evidence="1 4" id="KW-0808">Transferase</keyword>
<sequence length="147" mass="15898">MTAALQFISNLATADQIADHLKRCDARFIPSLSIRVNIDDYAKKIVSKATRFEAYSGGSLVGVVAVYANQAGGVAYITNVSVLQAWSGIGVATRLMDLCIAHAKAAHIQRICLEVGAGNASALRFYERIGFTRDQLKDGSVFMHFCL</sequence>
<dbReference type="AlphaFoldDB" id="A0A4R3M7K7"/>
<dbReference type="PANTHER" id="PTHR43420">
    <property type="entry name" value="ACETYLTRANSFERASE"/>
    <property type="match status" value="1"/>
</dbReference>
<accession>A0A4R3M7K7</accession>
<dbReference type="InterPro" id="IPR050680">
    <property type="entry name" value="YpeA/RimI_acetyltransf"/>
</dbReference>
<dbReference type="RefSeq" id="WP_132581243.1">
    <property type="nucleotide sequence ID" value="NZ_SMAJ01000004.1"/>
</dbReference>
<evidence type="ECO:0000313" key="5">
    <source>
        <dbReference type="Proteomes" id="UP000295525"/>
    </source>
</evidence>
<dbReference type="EMBL" id="SMAJ01000004">
    <property type="protein sequence ID" value="TCT09062.1"/>
    <property type="molecule type" value="Genomic_DNA"/>
</dbReference>
<dbReference type="SUPFAM" id="SSF55729">
    <property type="entry name" value="Acyl-CoA N-acyltransferases (Nat)"/>
    <property type="match status" value="1"/>
</dbReference>
<keyword evidence="5" id="KW-1185">Reference proteome</keyword>
<proteinExistence type="predicted"/>
<dbReference type="PROSITE" id="PS51186">
    <property type="entry name" value="GNAT"/>
    <property type="match status" value="1"/>
</dbReference>
<gene>
    <name evidence="4" type="ORF">EDC26_104222</name>
</gene>